<dbReference type="InterPro" id="IPR058525">
    <property type="entry name" value="DUF8212"/>
</dbReference>
<evidence type="ECO:0000259" key="2">
    <source>
        <dbReference type="Pfam" id="PF26640"/>
    </source>
</evidence>
<protein>
    <submittedName>
        <fullName evidence="3">Uncharacterized protein</fullName>
    </submittedName>
</protein>
<dbReference type="Pfam" id="PF26640">
    <property type="entry name" value="DUF8212"/>
    <property type="match status" value="1"/>
</dbReference>
<dbReference type="InterPro" id="IPR010730">
    <property type="entry name" value="HET"/>
</dbReference>
<feature type="domain" description="DUF8212" evidence="2">
    <location>
        <begin position="252"/>
        <end position="278"/>
    </location>
</feature>
<dbReference type="PANTHER" id="PTHR10622">
    <property type="entry name" value="HET DOMAIN-CONTAINING PROTEIN"/>
    <property type="match status" value="1"/>
</dbReference>
<keyword evidence="4" id="KW-1185">Reference proteome</keyword>
<name>A0A0C3NWF3_PISTI</name>
<feature type="domain" description="Heterokaryon incompatibility" evidence="1">
    <location>
        <begin position="42"/>
        <end position="143"/>
    </location>
</feature>
<dbReference type="STRING" id="870435.A0A0C3NWF3"/>
<dbReference type="InParanoid" id="A0A0C3NWF3"/>
<accession>A0A0C3NWF3</accession>
<dbReference type="AlphaFoldDB" id="A0A0C3NWF3"/>
<evidence type="ECO:0000313" key="4">
    <source>
        <dbReference type="Proteomes" id="UP000054217"/>
    </source>
</evidence>
<organism evidence="3 4">
    <name type="scientific">Pisolithus tinctorius Marx 270</name>
    <dbReference type="NCBI Taxonomy" id="870435"/>
    <lineage>
        <taxon>Eukaryota</taxon>
        <taxon>Fungi</taxon>
        <taxon>Dikarya</taxon>
        <taxon>Basidiomycota</taxon>
        <taxon>Agaricomycotina</taxon>
        <taxon>Agaricomycetes</taxon>
        <taxon>Agaricomycetidae</taxon>
        <taxon>Boletales</taxon>
        <taxon>Sclerodermatineae</taxon>
        <taxon>Pisolithaceae</taxon>
        <taxon>Pisolithus</taxon>
    </lineage>
</organism>
<dbReference type="Proteomes" id="UP000054217">
    <property type="component" value="Unassembled WGS sequence"/>
</dbReference>
<sequence length="778" mass="89326">MRLIHVATMLDVETAIIEGKEVVRSAKMLKEFYGPTLAEKKYAILSHCWGAAEEEVSFQEMERLLIVDEEERNQIRGRTGYKKIIDTCKQTQKDDLEWVWVDTCCIDKKSSAELSEAINSMYEWYGRAQRCYVYLHDTAGDTLTHWDESTVTPKWFSRGWTLQELIAPSGIQFFDRNWECIGDKERLGSTLRRITRIPTEVLEIGLGGMRPSVAQIMSWASDRTTTREEDRAYSLLGLLDVQMPMLYGEGKNAFRRLQLEILRKSNDQTIFAWGWTRTAGLSDSFLAEDPSWFRDCSDIVSLTPEEFMKALEKDIPEDKLGKIPAKRFRTFTVSNDGIQIWLPTATFGPISEVKLACSQIANRWKDNTDPRDRSLITINVALFPFNRIRFFGRFPKPTTRTVEFKQHFLPYESAKCESSLIFKLDYQALSHDGFSLHQVQPERLEAKDGRIILSKTNDFALITYEHDKDNTRFSVLLVYFCDQYYTSVILCPSELDEDKLAFLRLRALGRHFDESWENIKHAHLPRSIQGVRVVPKRSYGEQAECTVTIDVARCSGCCSPLENTSYHVASTPEVSGLMWDYSIGSCCAYCDFLFDSHSARLLLAKSEMKLGDYGRFSYNGEGFEQQGNIFDLAEKLGIDVPIVPMKSGIRHKDKRPVGMGPLIARPQRDDNCRHPYLSLALYDAVGWSLPVTQQFVSFLNTLSFRLSDATLVTTIIQCSECYYDTQDSFPTESKDDAQDPKTWRKFDTTTPLCELMTPISWRQVSFSTELLETLRNIQ</sequence>
<gene>
    <name evidence="3" type="ORF">M404DRAFT_535197</name>
</gene>
<evidence type="ECO:0000259" key="1">
    <source>
        <dbReference type="Pfam" id="PF06985"/>
    </source>
</evidence>
<dbReference type="Pfam" id="PF06985">
    <property type="entry name" value="HET"/>
    <property type="match status" value="1"/>
</dbReference>
<dbReference type="EMBL" id="KN831968">
    <property type="protein sequence ID" value="KIO05185.1"/>
    <property type="molecule type" value="Genomic_DNA"/>
</dbReference>
<dbReference type="HOGENOM" id="CLU_000288_138_12_1"/>
<reference evidence="4" key="2">
    <citation type="submission" date="2015-01" db="EMBL/GenBank/DDBJ databases">
        <title>Evolutionary Origins and Diversification of the Mycorrhizal Mutualists.</title>
        <authorList>
            <consortium name="DOE Joint Genome Institute"/>
            <consortium name="Mycorrhizal Genomics Consortium"/>
            <person name="Kohler A."/>
            <person name="Kuo A."/>
            <person name="Nagy L.G."/>
            <person name="Floudas D."/>
            <person name="Copeland A."/>
            <person name="Barry K.W."/>
            <person name="Cichocki N."/>
            <person name="Veneault-Fourrey C."/>
            <person name="LaButti K."/>
            <person name="Lindquist E.A."/>
            <person name="Lipzen A."/>
            <person name="Lundell T."/>
            <person name="Morin E."/>
            <person name="Murat C."/>
            <person name="Riley R."/>
            <person name="Ohm R."/>
            <person name="Sun H."/>
            <person name="Tunlid A."/>
            <person name="Henrissat B."/>
            <person name="Grigoriev I.V."/>
            <person name="Hibbett D.S."/>
            <person name="Martin F."/>
        </authorList>
    </citation>
    <scope>NUCLEOTIDE SEQUENCE [LARGE SCALE GENOMIC DNA]</scope>
    <source>
        <strain evidence="4">Marx 270</strain>
    </source>
</reference>
<evidence type="ECO:0000313" key="3">
    <source>
        <dbReference type="EMBL" id="KIO05185.1"/>
    </source>
</evidence>
<proteinExistence type="predicted"/>
<dbReference type="PANTHER" id="PTHR10622:SF10">
    <property type="entry name" value="HET DOMAIN-CONTAINING PROTEIN"/>
    <property type="match status" value="1"/>
</dbReference>
<dbReference type="OrthoDB" id="5303367at2759"/>
<reference evidence="3 4" key="1">
    <citation type="submission" date="2014-04" db="EMBL/GenBank/DDBJ databases">
        <authorList>
            <consortium name="DOE Joint Genome Institute"/>
            <person name="Kuo A."/>
            <person name="Kohler A."/>
            <person name="Costa M.D."/>
            <person name="Nagy L.G."/>
            <person name="Floudas D."/>
            <person name="Copeland A."/>
            <person name="Barry K.W."/>
            <person name="Cichocki N."/>
            <person name="Veneault-Fourrey C."/>
            <person name="LaButti K."/>
            <person name="Lindquist E.A."/>
            <person name="Lipzen A."/>
            <person name="Lundell T."/>
            <person name="Morin E."/>
            <person name="Murat C."/>
            <person name="Sun H."/>
            <person name="Tunlid A."/>
            <person name="Henrissat B."/>
            <person name="Grigoriev I.V."/>
            <person name="Hibbett D.S."/>
            <person name="Martin F."/>
            <person name="Nordberg H.P."/>
            <person name="Cantor M.N."/>
            <person name="Hua S.X."/>
        </authorList>
    </citation>
    <scope>NUCLEOTIDE SEQUENCE [LARGE SCALE GENOMIC DNA]</scope>
    <source>
        <strain evidence="3 4">Marx 270</strain>
    </source>
</reference>